<organism evidence="8 9">
    <name type="scientific">Acidilutibacter cellobiosedens</name>
    <dbReference type="NCBI Taxonomy" id="2507161"/>
    <lineage>
        <taxon>Bacteria</taxon>
        <taxon>Bacillati</taxon>
        <taxon>Bacillota</taxon>
        <taxon>Tissierellia</taxon>
        <taxon>Tissierellales</taxon>
        <taxon>Acidilutibacteraceae</taxon>
        <taxon>Acidilutibacter</taxon>
    </lineage>
</organism>
<evidence type="ECO:0000256" key="3">
    <source>
        <dbReference type="ARBA" id="ARBA00022723"/>
    </source>
</evidence>
<dbReference type="PROSITE" id="PS51918">
    <property type="entry name" value="RADICAL_SAM"/>
    <property type="match status" value="1"/>
</dbReference>
<dbReference type="NCBIfam" id="TIGR04337">
    <property type="entry name" value="AmmeMemoSam_rS"/>
    <property type="match status" value="1"/>
</dbReference>
<dbReference type="InterPro" id="IPR016431">
    <property type="entry name" value="Pyrv-formate_lyase-activ_prd"/>
</dbReference>
<gene>
    <name evidence="8" type="primary">amrS</name>
    <name evidence="8" type="ORF">EQM13_02535</name>
</gene>
<dbReference type="RefSeq" id="WP_071139483.1">
    <property type="nucleotide sequence ID" value="NZ_CP035282.1"/>
</dbReference>
<sequence length="283" mass="32640">MRDFKEAMYYEKMNNGRVKCFLCPHRCTIKDGYSGICGVRKNKNGILNTINYGKISSYAYDPIEKKPLRNFYPNTRIFSIGSFGCNLKCRFCQNWQISQQLPPTIEIPDKDILALAGENSIGIAYTYNEPTIWYEYVFHIAKKIREIGLKNVLVTNGYIEQEPLKELLPFIDALNIDLKSYDDEYYRELCGGNIGPILETIKMSAEKSHVEITTLIVEGENDSPEKIGSMAYWISQIDKNIPLHITRYFPAYKMNNPPTSLDILTELKEQADKYLKYVYLGNV</sequence>
<evidence type="ECO:0000256" key="4">
    <source>
        <dbReference type="ARBA" id="ARBA00023004"/>
    </source>
</evidence>
<dbReference type="InterPro" id="IPR058240">
    <property type="entry name" value="rSAM_sf"/>
</dbReference>
<dbReference type="KEGG" id="spoa:EQM13_02535"/>
<dbReference type="InterPro" id="IPR027596">
    <property type="entry name" value="AmmeMemoSam_rS"/>
</dbReference>
<evidence type="ECO:0000256" key="1">
    <source>
        <dbReference type="ARBA" id="ARBA00022485"/>
    </source>
</evidence>
<dbReference type="InterPro" id="IPR007197">
    <property type="entry name" value="rSAM"/>
</dbReference>
<dbReference type="SFLD" id="SFLDG01101">
    <property type="entry name" value="Uncharacterised_Radical_SAM_Su"/>
    <property type="match status" value="1"/>
</dbReference>
<dbReference type="GO" id="GO:0051539">
    <property type="term" value="F:4 iron, 4 sulfur cluster binding"/>
    <property type="evidence" value="ECO:0007669"/>
    <property type="project" value="UniProtKB-KW"/>
</dbReference>
<comment type="cofactor">
    <cofactor evidence="6">
        <name>[4Fe-4S] cluster</name>
        <dbReference type="ChEBI" id="CHEBI:49883"/>
    </cofactor>
    <text evidence="6">Binds 1 [4Fe-4S] cluster. The cluster is coordinated with 3 cysteines and an exchangeable S-adenosyl-L-methionine.</text>
</comment>
<reference evidence="9" key="1">
    <citation type="submission" date="2019-01" db="EMBL/GenBank/DDBJ databases">
        <title>Draft genomes of a novel of Sporanaerobacter strains.</title>
        <authorList>
            <person name="Ma S."/>
        </authorList>
    </citation>
    <scope>NUCLEOTIDE SEQUENCE [LARGE SCALE GENOMIC DNA]</scope>
    <source>
        <strain evidence="9">NJN-17</strain>
    </source>
</reference>
<dbReference type="CDD" id="cd01335">
    <property type="entry name" value="Radical_SAM"/>
    <property type="match status" value="1"/>
</dbReference>
<protein>
    <submittedName>
        <fullName evidence="8">AmmeMemoRadiSam system radical SAM enzyme</fullName>
    </submittedName>
</protein>
<dbReference type="PANTHER" id="PTHR30352">
    <property type="entry name" value="PYRUVATE FORMATE-LYASE-ACTIVATING ENZYME"/>
    <property type="match status" value="1"/>
</dbReference>
<dbReference type="SFLD" id="SFLDS00029">
    <property type="entry name" value="Radical_SAM"/>
    <property type="match status" value="1"/>
</dbReference>
<name>A0A410Q972_9FIRM</name>
<feature type="domain" description="Radical SAM core" evidence="7">
    <location>
        <begin position="70"/>
        <end position="282"/>
    </location>
</feature>
<proteinExistence type="predicted"/>
<keyword evidence="9" id="KW-1185">Reference proteome</keyword>
<feature type="binding site" evidence="6">
    <location>
        <position position="89"/>
    </location>
    <ligand>
        <name>[4Fe-4S] cluster</name>
        <dbReference type="ChEBI" id="CHEBI:49883"/>
        <note>4Fe-4S-S-AdoMet</note>
    </ligand>
</feature>
<keyword evidence="1" id="KW-0004">4Fe-4S</keyword>
<keyword evidence="4 6" id="KW-0408">Iron</keyword>
<keyword evidence="5 6" id="KW-0411">Iron-sulfur</keyword>
<evidence type="ECO:0000313" key="9">
    <source>
        <dbReference type="Proteomes" id="UP000287969"/>
    </source>
</evidence>
<dbReference type="InterPro" id="IPR034457">
    <property type="entry name" value="Organic_radical-activating"/>
</dbReference>
<dbReference type="GO" id="GO:0003824">
    <property type="term" value="F:catalytic activity"/>
    <property type="evidence" value="ECO:0007669"/>
    <property type="project" value="InterPro"/>
</dbReference>
<dbReference type="EMBL" id="CP035282">
    <property type="protein sequence ID" value="QAT60530.1"/>
    <property type="molecule type" value="Genomic_DNA"/>
</dbReference>
<feature type="binding site" evidence="6">
    <location>
        <position position="92"/>
    </location>
    <ligand>
        <name>[4Fe-4S] cluster</name>
        <dbReference type="ChEBI" id="CHEBI:49883"/>
        <note>4Fe-4S-S-AdoMet</note>
    </ligand>
</feature>
<dbReference type="PANTHER" id="PTHR30352:SF5">
    <property type="entry name" value="PYRUVATE FORMATE-LYASE 1-ACTIVATING ENZYME"/>
    <property type="match status" value="1"/>
</dbReference>
<dbReference type="OrthoDB" id="9778883at2"/>
<feature type="binding site" evidence="6">
    <location>
        <position position="85"/>
    </location>
    <ligand>
        <name>[4Fe-4S] cluster</name>
        <dbReference type="ChEBI" id="CHEBI:49883"/>
        <note>4Fe-4S-S-AdoMet</note>
    </ligand>
</feature>
<evidence type="ECO:0000313" key="8">
    <source>
        <dbReference type="EMBL" id="QAT60530.1"/>
    </source>
</evidence>
<dbReference type="Gene3D" id="3.20.20.70">
    <property type="entry name" value="Aldolase class I"/>
    <property type="match status" value="1"/>
</dbReference>
<evidence type="ECO:0000256" key="2">
    <source>
        <dbReference type="ARBA" id="ARBA00022691"/>
    </source>
</evidence>
<dbReference type="Proteomes" id="UP000287969">
    <property type="component" value="Chromosome"/>
</dbReference>
<dbReference type="SUPFAM" id="SSF102114">
    <property type="entry name" value="Radical SAM enzymes"/>
    <property type="match status" value="1"/>
</dbReference>
<dbReference type="InterPro" id="IPR013785">
    <property type="entry name" value="Aldolase_TIM"/>
</dbReference>
<evidence type="ECO:0000256" key="5">
    <source>
        <dbReference type="ARBA" id="ARBA00023014"/>
    </source>
</evidence>
<accession>A0A410Q972</accession>
<evidence type="ECO:0000259" key="7">
    <source>
        <dbReference type="PROSITE" id="PS51918"/>
    </source>
</evidence>
<dbReference type="GO" id="GO:0046872">
    <property type="term" value="F:metal ion binding"/>
    <property type="evidence" value="ECO:0007669"/>
    <property type="project" value="UniProtKB-KW"/>
</dbReference>
<keyword evidence="3 6" id="KW-0479">Metal-binding</keyword>
<dbReference type="PIRSF" id="PIRSF004869">
    <property type="entry name" value="PflX_prd"/>
    <property type="match status" value="1"/>
</dbReference>
<evidence type="ECO:0000256" key="6">
    <source>
        <dbReference type="PIRSR" id="PIRSR004869-50"/>
    </source>
</evidence>
<dbReference type="Pfam" id="PF04055">
    <property type="entry name" value="Radical_SAM"/>
    <property type="match status" value="1"/>
</dbReference>
<dbReference type="AlphaFoldDB" id="A0A410Q972"/>
<keyword evidence="2 6" id="KW-0949">S-adenosyl-L-methionine</keyword>